<feature type="chain" id="PRO_5026697501" evidence="1">
    <location>
        <begin position="22"/>
        <end position="90"/>
    </location>
</feature>
<proteinExistence type="predicted"/>
<dbReference type="RefSeq" id="WP_155439896.1">
    <property type="nucleotide sequence ID" value="NZ_WNLA01000010.1"/>
</dbReference>
<dbReference type="EMBL" id="WNLA01000010">
    <property type="protein sequence ID" value="MTW03515.1"/>
    <property type="molecule type" value="Genomic_DNA"/>
</dbReference>
<evidence type="ECO:0000256" key="1">
    <source>
        <dbReference type="SAM" id="SignalP"/>
    </source>
</evidence>
<accession>A0A6L6Q1K1</accession>
<dbReference type="AlphaFoldDB" id="A0A6L6Q1K1"/>
<comment type="caution">
    <text evidence="2">The sequence shown here is derived from an EMBL/GenBank/DDBJ whole genome shotgun (WGS) entry which is preliminary data.</text>
</comment>
<gene>
    <name evidence="2" type="ORF">GM668_15635</name>
</gene>
<name>A0A6L6Q1K1_9BURK</name>
<evidence type="ECO:0000313" key="2">
    <source>
        <dbReference type="EMBL" id="MTW03515.1"/>
    </source>
</evidence>
<reference evidence="2 3" key="1">
    <citation type="submission" date="2019-11" db="EMBL/GenBank/DDBJ databases">
        <title>Type strains purchased from KCTC, JCM and DSMZ.</title>
        <authorList>
            <person name="Lu H."/>
        </authorList>
    </citation>
    <scope>NUCLEOTIDE SEQUENCE [LARGE SCALE GENOMIC DNA]</scope>
    <source>
        <strain evidence="2 3">KCTC 42409</strain>
    </source>
</reference>
<organism evidence="2 3">
    <name type="scientific">Pseudoduganella ginsengisoli</name>
    <dbReference type="NCBI Taxonomy" id="1462440"/>
    <lineage>
        <taxon>Bacteria</taxon>
        <taxon>Pseudomonadati</taxon>
        <taxon>Pseudomonadota</taxon>
        <taxon>Betaproteobacteria</taxon>
        <taxon>Burkholderiales</taxon>
        <taxon>Oxalobacteraceae</taxon>
        <taxon>Telluria group</taxon>
        <taxon>Pseudoduganella</taxon>
    </lineage>
</organism>
<keyword evidence="1" id="KW-0732">Signal</keyword>
<feature type="signal peptide" evidence="1">
    <location>
        <begin position="1"/>
        <end position="21"/>
    </location>
</feature>
<sequence>MRLFKCFLLIAVFVLHSVAGAAASVHTCCGGGMDDCTVAQCAAMGCLAQQPPLLTAPPLPVLPVVKQPAPQGMIDTPSPAPVQEIWCPPD</sequence>
<keyword evidence="3" id="KW-1185">Reference proteome</keyword>
<evidence type="ECO:0000313" key="3">
    <source>
        <dbReference type="Proteomes" id="UP000484015"/>
    </source>
</evidence>
<dbReference type="Proteomes" id="UP000484015">
    <property type="component" value="Unassembled WGS sequence"/>
</dbReference>
<protein>
    <submittedName>
        <fullName evidence="2">Uncharacterized protein</fullName>
    </submittedName>
</protein>